<proteinExistence type="predicted"/>
<dbReference type="EMBL" id="JADNYJ010000006">
    <property type="protein sequence ID" value="KAF8910422.1"/>
    <property type="molecule type" value="Genomic_DNA"/>
</dbReference>
<keyword evidence="1" id="KW-0812">Transmembrane</keyword>
<evidence type="ECO:0000313" key="2">
    <source>
        <dbReference type="EMBL" id="KAF8910422.1"/>
    </source>
</evidence>
<protein>
    <submittedName>
        <fullName evidence="2">Uncharacterized protein</fullName>
    </submittedName>
</protein>
<feature type="transmembrane region" description="Helical" evidence="1">
    <location>
        <begin position="12"/>
        <end position="45"/>
    </location>
</feature>
<sequence length="199" mass="21710">MFESLPAKIFSAAEYMIILLFCFHLIIINLLPLPMLILEAIIVSWITKLPSSVRDGINSGLGSGYIGVVISSMIGTALWIVMIFYLVLGGPRADKVKRACYITPLLMIPWAVYAGRTPWHPESKLLPEVRSAPGVLTGCRELLALKCLIVINLSSIALLVLVFISNYWIFGRHAPVYPLAISPSATDPASTELEKASAA</sequence>
<feature type="transmembrane region" description="Helical" evidence="1">
    <location>
        <begin position="143"/>
        <end position="164"/>
    </location>
</feature>
<comment type="caution">
    <text evidence="2">The sequence shown here is derived from an EMBL/GenBank/DDBJ whole genome shotgun (WGS) entry which is preliminary data.</text>
</comment>
<feature type="transmembrane region" description="Helical" evidence="1">
    <location>
        <begin position="65"/>
        <end position="87"/>
    </location>
</feature>
<dbReference type="Proteomes" id="UP000724874">
    <property type="component" value="Unassembled WGS sequence"/>
</dbReference>
<evidence type="ECO:0000313" key="3">
    <source>
        <dbReference type="Proteomes" id="UP000724874"/>
    </source>
</evidence>
<evidence type="ECO:0000256" key="1">
    <source>
        <dbReference type="SAM" id="Phobius"/>
    </source>
</evidence>
<organism evidence="2 3">
    <name type="scientific">Gymnopilus junonius</name>
    <name type="common">Spectacular rustgill mushroom</name>
    <name type="synonym">Gymnopilus spectabilis subsp. junonius</name>
    <dbReference type="NCBI Taxonomy" id="109634"/>
    <lineage>
        <taxon>Eukaryota</taxon>
        <taxon>Fungi</taxon>
        <taxon>Dikarya</taxon>
        <taxon>Basidiomycota</taxon>
        <taxon>Agaricomycotina</taxon>
        <taxon>Agaricomycetes</taxon>
        <taxon>Agaricomycetidae</taxon>
        <taxon>Agaricales</taxon>
        <taxon>Agaricineae</taxon>
        <taxon>Hymenogastraceae</taxon>
        <taxon>Gymnopilus</taxon>
    </lineage>
</organism>
<reference evidence="2" key="1">
    <citation type="submission" date="2020-11" db="EMBL/GenBank/DDBJ databases">
        <authorList>
            <consortium name="DOE Joint Genome Institute"/>
            <person name="Ahrendt S."/>
            <person name="Riley R."/>
            <person name="Andreopoulos W."/>
            <person name="LaButti K."/>
            <person name="Pangilinan J."/>
            <person name="Ruiz-duenas F.J."/>
            <person name="Barrasa J.M."/>
            <person name="Sanchez-Garcia M."/>
            <person name="Camarero S."/>
            <person name="Miyauchi S."/>
            <person name="Serrano A."/>
            <person name="Linde D."/>
            <person name="Babiker R."/>
            <person name="Drula E."/>
            <person name="Ayuso-Fernandez I."/>
            <person name="Pacheco R."/>
            <person name="Padilla G."/>
            <person name="Ferreira P."/>
            <person name="Barriuso J."/>
            <person name="Kellner H."/>
            <person name="Castanera R."/>
            <person name="Alfaro M."/>
            <person name="Ramirez L."/>
            <person name="Pisabarro A.G."/>
            <person name="Kuo A."/>
            <person name="Tritt A."/>
            <person name="Lipzen A."/>
            <person name="He G."/>
            <person name="Yan M."/>
            <person name="Ng V."/>
            <person name="Cullen D."/>
            <person name="Martin F."/>
            <person name="Rosso M.-N."/>
            <person name="Henrissat B."/>
            <person name="Hibbett D."/>
            <person name="Martinez A.T."/>
            <person name="Grigoriev I.V."/>
        </authorList>
    </citation>
    <scope>NUCLEOTIDE SEQUENCE</scope>
    <source>
        <strain evidence="2">AH 44721</strain>
    </source>
</reference>
<keyword evidence="1" id="KW-0472">Membrane</keyword>
<accession>A0A9P5NXV1</accession>
<dbReference type="OrthoDB" id="3118394at2759"/>
<dbReference type="AlphaFoldDB" id="A0A9P5NXV1"/>
<gene>
    <name evidence="2" type="ORF">CPB84DRAFT_1821300</name>
</gene>
<name>A0A9P5NXV1_GYMJU</name>
<keyword evidence="1" id="KW-1133">Transmembrane helix</keyword>
<keyword evidence="3" id="KW-1185">Reference proteome</keyword>